<evidence type="ECO:0000256" key="7">
    <source>
        <dbReference type="RuleBase" id="RU003909"/>
    </source>
</evidence>
<dbReference type="GeneID" id="101851087"/>
<comment type="subunit">
    <text evidence="3">Occurs in many kinds of cells as a complex with monomeric actin in a 1:1 ratio.</text>
</comment>
<evidence type="ECO:0000256" key="5">
    <source>
        <dbReference type="ARBA" id="ARBA00023203"/>
    </source>
</evidence>
<keyword evidence="6" id="KW-0206">Cytoskeleton</keyword>
<evidence type="ECO:0000256" key="2">
    <source>
        <dbReference type="ARBA" id="ARBA00010058"/>
    </source>
</evidence>
<dbReference type="SMART" id="SM00392">
    <property type="entry name" value="PROF"/>
    <property type="match status" value="1"/>
</dbReference>
<dbReference type="Pfam" id="PF00235">
    <property type="entry name" value="Profilin"/>
    <property type="match status" value="1"/>
</dbReference>
<dbReference type="PRINTS" id="PR00392">
    <property type="entry name" value="PROFILIN"/>
</dbReference>
<dbReference type="InterPro" id="IPR048278">
    <property type="entry name" value="PFN"/>
</dbReference>
<evidence type="ECO:0000256" key="4">
    <source>
        <dbReference type="ARBA" id="ARBA00022490"/>
    </source>
</evidence>
<dbReference type="Gene3D" id="3.30.450.30">
    <property type="entry name" value="Dynein light chain 2a, cytoplasmic"/>
    <property type="match status" value="1"/>
</dbReference>
<dbReference type="Proteomes" id="UP000694888">
    <property type="component" value="Unplaced"/>
</dbReference>
<reference evidence="9" key="1">
    <citation type="submission" date="2025-08" db="UniProtKB">
        <authorList>
            <consortium name="RefSeq"/>
        </authorList>
    </citation>
    <scope>IDENTIFICATION</scope>
</reference>
<evidence type="ECO:0000256" key="3">
    <source>
        <dbReference type="ARBA" id="ARBA00011583"/>
    </source>
</evidence>
<keyword evidence="4" id="KW-0963">Cytoplasm</keyword>
<sequence length="130" mass="14050">MANAWQAYVDHMLSSGIQMGGIYGQDGNVWAASPLMKATPQEVAAIVSGLRSQSFEQGVHIGGQKYTVIRFQSDSVTAKCRTAPQEDQKYLLHACLGKTCVLIGGICGPAERDCTKKVEDLRDYLAGNNI</sequence>
<evidence type="ECO:0000313" key="9">
    <source>
        <dbReference type="RefSeq" id="XP_012945187.1"/>
    </source>
</evidence>
<dbReference type="InterPro" id="IPR036140">
    <property type="entry name" value="PFN_sf"/>
</dbReference>
<organism evidence="8 9">
    <name type="scientific">Aplysia californica</name>
    <name type="common">California sea hare</name>
    <dbReference type="NCBI Taxonomy" id="6500"/>
    <lineage>
        <taxon>Eukaryota</taxon>
        <taxon>Metazoa</taxon>
        <taxon>Spiralia</taxon>
        <taxon>Lophotrochozoa</taxon>
        <taxon>Mollusca</taxon>
        <taxon>Gastropoda</taxon>
        <taxon>Heterobranchia</taxon>
        <taxon>Euthyneura</taxon>
        <taxon>Tectipleura</taxon>
        <taxon>Aplysiida</taxon>
        <taxon>Aplysioidea</taxon>
        <taxon>Aplysiidae</taxon>
        <taxon>Aplysia</taxon>
    </lineage>
</organism>
<evidence type="ECO:0000313" key="8">
    <source>
        <dbReference type="Proteomes" id="UP000694888"/>
    </source>
</evidence>
<name>A0ABM1ACQ5_APLCA</name>
<comment type="subcellular location">
    <subcellularLocation>
        <location evidence="1">Cytoplasm</location>
        <location evidence="1">Cytoskeleton</location>
    </subcellularLocation>
</comment>
<dbReference type="PANTHER" id="PTHR11604:SF0">
    <property type="entry name" value="PROFILIN"/>
    <property type="match status" value="1"/>
</dbReference>
<comment type="similarity">
    <text evidence="2 7">Belongs to the profilin family.</text>
</comment>
<accession>A0ABM1ACQ5</accession>
<dbReference type="PANTHER" id="PTHR11604">
    <property type="entry name" value="PROFILIN"/>
    <property type="match status" value="1"/>
</dbReference>
<proteinExistence type="inferred from homology"/>
<dbReference type="InterPro" id="IPR005455">
    <property type="entry name" value="PFN_euk"/>
</dbReference>
<keyword evidence="8" id="KW-1185">Reference proteome</keyword>
<dbReference type="RefSeq" id="XP_012945187.1">
    <property type="nucleotide sequence ID" value="XM_013089733.2"/>
</dbReference>
<protein>
    <recommendedName>
        <fullName evidence="7">Profilin</fullName>
    </recommendedName>
</protein>
<evidence type="ECO:0000256" key="1">
    <source>
        <dbReference type="ARBA" id="ARBA00004245"/>
    </source>
</evidence>
<keyword evidence="5 7" id="KW-0009">Actin-binding</keyword>
<gene>
    <name evidence="9" type="primary">LOC101851087</name>
</gene>
<dbReference type="SUPFAM" id="SSF55770">
    <property type="entry name" value="Profilin (actin-binding protein)"/>
    <property type="match status" value="1"/>
</dbReference>
<evidence type="ECO:0000256" key="6">
    <source>
        <dbReference type="ARBA" id="ARBA00023212"/>
    </source>
</evidence>